<reference evidence="1 2" key="1">
    <citation type="submission" date="2018-11" db="EMBL/GenBank/DDBJ databases">
        <authorList>
            <consortium name="Pathogen Informatics"/>
        </authorList>
    </citation>
    <scope>NUCLEOTIDE SEQUENCE [LARGE SCALE GENOMIC DNA]</scope>
</reference>
<dbReference type="EMBL" id="UYYB01003315">
    <property type="protein sequence ID" value="VDM66619.1"/>
    <property type="molecule type" value="Genomic_DNA"/>
</dbReference>
<proteinExistence type="predicted"/>
<protein>
    <submittedName>
        <fullName evidence="1">Uncharacterized protein</fullName>
    </submittedName>
</protein>
<dbReference type="AlphaFoldDB" id="A0A3P7IIH4"/>
<dbReference type="OrthoDB" id="19988at2759"/>
<dbReference type="Proteomes" id="UP000270094">
    <property type="component" value="Unassembled WGS sequence"/>
</dbReference>
<name>A0A3P7IIH4_STRVU</name>
<evidence type="ECO:0000313" key="1">
    <source>
        <dbReference type="EMBL" id="VDM66619.1"/>
    </source>
</evidence>
<sequence length="147" mass="15973">TNEQFIAYLTLFGDGQPERAALPVLKKILEKKRGVKAVQLFSDAKYLRDLIISIPDRVILSLVEGLLAIPVGPEACEAASKILLDGTDMRPAANPAVIFALLGKDETTFTDLVASKSLANELAYLERATLMLEAMPDADSKLMEAVR</sequence>
<feature type="non-terminal residue" evidence="1">
    <location>
        <position position="1"/>
    </location>
</feature>
<evidence type="ECO:0000313" key="2">
    <source>
        <dbReference type="Proteomes" id="UP000270094"/>
    </source>
</evidence>
<organism evidence="1 2">
    <name type="scientific">Strongylus vulgaris</name>
    <name type="common">Blood worm</name>
    <dbReference type="NCBI Taxonomy" id="40348"/>
    <lineage>
        <taxon>Eukaryota</taxon>
        <taxon>Metazoa</taxon>
        <taxon>Ecdysozoa</taxon>
        <taxon>Nematoda</taxon>
        <taxon>Chromadorea</taxon>
        <taxon>Rhabditida</taxon>
        <taxon>Rhabditina</taxon>
        <taxon>Rhabditomorpha</taxon>
        <taxon>Strongyloidea</taxon>
        <taxon>Strongylidae</taxon>
        <taxon>Strongylus</taxon>
    </lineage>
</organism>
<accession>A0A3P7IIH4</accession>
<gene>
    <name evidence="1" type="ORF">SVUK_LOCUS1617</name>
</gene>
<keyword evidence="2" id="KW-1185">Reference proteome</keyword>